<dbReference type="InterPro" id="IPR003661">
    <property type="entry name" value="HisK_dim/P_dom"/>
</dbReference>
<keyword evidence="10" id="KW-1133">Transmembrane helix</keyword>
<dbReference type="Pfam" id="PF02518">
    <property type="entry name" value="HATPase_c"/>
    <property type="match status" value="1"/>
</dbReference>
<evidence type="ECO:0000256" key="2">
    <source>
        <dbReference type="ARBA" id="ARBA00004651"/>
    </source>
</evidence>
<dbReference type="GO" id="GO:0016301">
    <property type="term" value="F:kinase activity"/>
    <property type="evidence" value="ECO:0007669"/>
    <property type="project" value="UniProtKB-KW"/>
</dbReference>
<evidence type="ECO:0000256" key="9">
    <source>
        <dbReference type="ARBA" id="ARBA00022840"/>
    </source>
</evidence>
<organism evidence="13 14">
    <name type="scientific">Pseudodesulfovibrio methanolicus</name>
    <dbReference type="NCBI Taxonomy" id="3126690"/>
    <lineage>
        <taxon>Bacteria</taxon>
        <taxon>Pseudomonadati</taxon>
        <taxon>Thermodesulfobacteriota</taxon>
        <taxon>Desulfovibrionia</taxon>
        <taxon>Desulfovibrionales</taxon>
        <taxon>Desulfovibrionaceae</taxon>
    </lineage>
</organism>
<keyword evidence="8 13" id="KW-0418">Kinase</keyword>
<evidence type="ECO:0000313" key="14">
    <source>
        <dbReference type="Proteomes" id="UP001385389"/>
    </source>
</evidence>
<gene>
    <name evidence="13" type="ORF">V8V93_07440</name>
</gene>
<evidence type="ECO:0000256" key="5">
    <source>
        <dbReference type="ARBA" id="ARBA00022553"/>
    </source>
</evidence>
<keyword evidence="5" id="KW-0597">Phosphoprotein</keyword>
<evidence type="ECO:0000256" key="6">
    <source>
        <dbReference type="ARBA" id="ARBA00022679"/>
    </source>
</evidence>
<feature type="transmembrane region" description="Helical" evidence="10">
    <location>
        <begin position="12"/>
        <end position="35"/>
    </location>
</feature>
<dbReference type="InterPro" id="IPR003594">
    <property type="entry name" value="HATPase_dom"/>
</dbReference>
<dbReference type="CDD" id="cd06225">
    <property type="entry name" value="HAMP"/>
    <property type="match status" value="1"/>
</dbReference>
<dbReference type="InterPro" id="IPR050980">
    <property type="entry name" value="2C_sensor_his_kinase"/>
</dbReference>
<evidence type="ECO:0000256" key="10">
    <source>
        <dbReference type="SAM" id="Phobius"/>
    </source>
</evidence>
<dbReference type="CDD" id="cd00075">
    <property type="entry name" value="HATPase"/>
    <property type="match status" value="1"/>
</dbReference>
<dbReference type="InterPro" id="IPR036890">
    <property type="entry name" value="HATPase_C_sf"/>
</dbReference>
<keyword evidence="14" id="KW-1185">Reference proteome</keyword>
<dbReference type="PANTHER" id="PTHR44936">
    <property type="entry name" value="SENSOR PROTEIN CREC"/>
    <property type="match status" value="1"/>
</dbReference>
<dbReference type="RefSeq" id="WP_338669734.1">
    <property type="nucleotide sequence ID" value="NZ_CP146609.1"/>
</dbReference>
<feature type="domain" description="Histidine kinase" evidence="11">
    <location>
        <begin position="230"/>
        <end position="434"/>
    </location>
</feature>
<sequence>MARVCRRIRQSLFTKLALVLVMGVVAINAVTIHLYTTQKREYDTTLNLSLLQYARHLADQVGSPPDRSKAEALARQRPMRITYTGKTSWVVGETEETFPERFLVPRFSQEGIEILNLHENYRLRVSLASGGLLTFDLFSTEAERSALRQFGVYFLVGSCLIMLAIYLVLRLLLRPIEWLTEGAESVRDGKLDTRVRTRGSGQLRELCETFNQMAIRLESLVTGQRDLLLGVSHELRTPLTRLKLRLEMLGTKVDTTAIKQDVGEMETMITSLLETAKMHHGADGVRAQSMDMAQLVASVASGYQAQPPGITVDIPQEPVLAMVDPQKITMALNTLLDNAIKYSAPDGPPVEVSLRVRDHEVSIIITDHGIGIPEESISHLFDPFYRVDESRTRDTGGYGLGLYLCQTIIKAHRAHIEVVSTLGVGTTFRVTFQS</sequence>
<dbReference type="PANTHER" id="PTHR44936:SF10">
    <property type="entry name" value="SENSOR PROTEIN RSTB"/>
    <property type="match status" value="1"/>
</dbReference>
<dbReference type="PROSITE" id="PS50109">
    <property type="entry name" value="HIS_KIN"/>
    <property type="match status" value="1"/>
</dbReference>
<dbReference type="PRINTS" id="PR00344">
    <property type="entry name" value="BCTRLSENSOR"/>
</dbReference>
<keyword evidence="4" id="KW-1003">Cell membrane</keyword>
<dbReference type="Pfam" id="PF00672">
    <property type="entry name" value="HAMP"/>
    <property type="match status" value="1"/>
</dbReference>
<dbReference type="InterPro" id="IPR004358">
    <property type="entry name" value="Sig_transdc_His_kin-like_C"/>
</dbReference>
<dbReference type="CDD" id="cd00082">
    <property type="entry name" value="HisKA"/>
    <property type="match status" value="1"/>
</dbReference>
<keyword evidence="9" id="KW-0067">ATP-binding</keyword>
<protein>
    <recommendedName>
        <fullName evidence="3">histidine kinase</fullName>
        <ecNumber evidence="3">2.7.13.3</ecNumber>
    </recommendedName>
</protein>
<dbReference type="EC" id="2.7.13.3" evidence="3"/>
<keyword evidence="7" id="KW-0547">Nucleotide-binding</keyword>
<evidence type="ECO:0000259" key="11">
    <source>
        <dbReference type="PROSITE" id="PS50109"/>
    </source>
</evidence>
<reference evidence="13 14" key="1">
    <citation type="submission" date="2024-03" db="EMBL/GenBank/DDBJ databases">
        <title>Phenotype and Genome Characterization of a Sulfate-Reducing Bacterium Pseudodesulfovibrio sp. strain 5S69, isolated from Petroleum Reservoir in Tatarstan (Russia).</title>
        <authorList>
            <person name="Bidzhieva S.K."/>
            <person name="Kadnikov V."/>
            <person name="Tourova T.P."/>
            <person name="Samigullina S.R."/>
            <person name="Sokolova D.S."/>
            <person name="Poltaraus A.B."/>
            <person name="Avtukh A.N."/>
            <person name="Tereshina V.M."/>
            <person name="Mardanov A.V."/>
            <person name="Nazina T.N."/>
        </authorList>
    </citation>
    <scope>NUCLEOTIDE SEQUENCE [LARGE SCALE GENOMIC DNA]</scope>
    <source>
        <strain evidence="13 14">5S69</strain>
    </source>
</reference>
<dbReference type="SMART" id="SM00387">
    <property type="entry name" value="HATPase_c"/>
    <property type="match status" value="1"/>
</dbReference>
<comment type="catalytic activity">
    <reaction evidence="1">
        <text>ATP + protein L-histidine = ADP + protein N-phospho-L-histidine.</text>
        <dbReference type="EC" id="2.7.13.3"/>
    </reaction>
</comment>
<evidence type="ECO:0000256" key="3">
    <source>
        <dbReference type="ARBA" id="ARBA00012438"/>
    </source>
</evidence>
<dbReference type="PROSITE" id="PS50885">
    <property type="entry name" value="HAMP"/>
    <property type="match status" value="1"/>
</dbReference>
<evidence type="ECO:0000313" key="13">
    <source>
        <dbReference type="EMBL" id="WWX24038.1"/>
    </source>
</evidence>
<name>A0ABZ2IZM3_9BACT</name>
<dbReference type="Pfam" id="PF00512">
    <property type="entry name" value="HisKA"/>
    <property type="match status" value="1"/>
</dbReference>
<dbReference type="SMART" id="SM00304">
    <property type="entry name" value="HAMP"/>
    <property type="match status" value="1"/>
</dbReference>
<dbReference type="Proteomes" id="UP001385389">
    <property type="component" value="Chromosome"/>
</dbReference>
<dbReference type="SUPFAM" id="SSF55874">
    <property type="entry name" value="ATPase domain of HSP90 chaperone/DNA topoisomerase II/histidine kinase"/>
    <property type="match status" value="1"/>
</dbReference>
<evidence type="ECO:0000259" key="12">
    <source>
        <dbReference type="PROSITE" id="PS50885"/>
    </source>
</evidence>
<dbReference type="SUPFAM" id="SSF47384">
    <property type="entry name" value="Homodimeric domain of signal transducing histidine kinase"/>
    <property type="match status" value="1"/>
</dbReference>
<proteinExistence type="predicted"/>
<dbReference type="SMART" id="SM00388">
    <property type="entry name" value="HisKA"/>
    <property type="match status" value="1"/>
</dbReference>
<evidence type="ECO:0000256" key="4">
    <source>
        <dbReference type="ARBA" id="ARBA00022475"/>
    </source>
</evidence>
<keyword evidence="10" id="KW-0812">Transmembrane</keyword>
<evidence type="ECO:0000256" key="7">
    <source>
        <dbReference type="ARBA" id="ARBA00022741"/>
    </source>
</evidence>
<keyword evidence="10" id="KW-0472">Membrane</keyword>
<evidence type="ECO:0000256" key="1">
    <source>
        <dbReference type="ARBA" id="ARBA00000085"/>
    </source>
</evidence>
<accession>A0ABZ2IZM3</accession>
<dbReference type="EMBL" id="CP146609">
    <property type="protein sequence ID" value="WWX24038.1"/>
    <property type="molecule type" value="Genomic_DNA"/>
</dbReference>
<feature type="transmembrane region" description="Helical" evidence="10">
    <location>
        <begin position="150"/>
        <end position="169"/>
    </location>
</feature>
<keyword evidence="6" id="KW-0808">Transferase</keyword>
<dbReference type="Gene3D" id="3.30.565.10">
    <property type="entry name" value="Histidine kinase-like ATPase, C-terminal domain"/>
    <property type="match status" value="1"/>
</dbReference>
<dbReference type="InterPro" id="IPR005467">
    <property type="entry name" value="His_kinase_dom"/>
</dbReference>
<dbReference type="InterPro" id="IPR036097">
    <property type="entry name" value="HisK_dim/P_sf"/>
</dbReference>
<feature type="domain" description="HAMP" evidence="12">
    <location>
        <begin position="170"/>
        <end position="222"/>
    </location>
</feature>
<dbReference type="InterPro" id="IPR003660">
    <property type="entry name" value="HAMP_dom"/>
</dbReference>
<dbReference type="Gene3D" id="1.10.287.130">
    <property type="match status" value="1"/>
</dbReference>
<comment type="subcellular location">
    <subcellularLocation>
        <location evidence="2">Cell membrane</location>
        <topology evidence="2">Multi-pass membrane protein</topology>
    </subcellularLocation>
</comment>
<evidence type="ECO:0000256" key="8">
    <source>
        <dbReference type="ARBA" id="ARBA00022777"/>
    </source>
</evidence>
<dbReference type="SUPFAM" id="SSF158472">
    <property type="entry name" value="HAMP domain-like"/>
    <property type="match status" value="1"/>
</dbReference>